<accession>A0A1G7AMH6</accession>
<keyword evidence="1" id="KW-0812">Transmembrane</keyword>
<reference evidence="3" key="1">
    <citation type="submission" date="2016-10" db="EMBL/GenBank/DDBJ databases">
        <authorList>
            <person name="Varghese N."/>
            <person name="Submissions S."/>
        </authorList>
    </citation>
    <scope>NUCLEOTIDE SEQUENCE [LARGE SCALE GENOMIC DNA]</scope>
    <source>
        <strain evidence="3">DSM 10146</strain>
    </source>
</reference>
<keyword evidence="1" id="KW-1133">Transmembrane helix</keyword>
<gene>
    <name evidence="2" type="ORF">SAMN04488105_101261</name>
</gene>
<proteinExistence type="predicted"/>
<dbReference type="AlphaFoldDB" id="A0A1G7AMH6"/>
<dbReference type="EMBL" id="FNAV01000001">
    <property type="protein sequence ID" value="SDE16059.1"/>
    <property type="molecule type" value="Genomic_DNA"/>
</dbReference>
<dbReference type="Proteomes" id="UP000198994">
    <property type="component" value="Unassembled WGS sequence"/>
</dbReference>
<evidence type="ECO:0000313" key="3">
    <source>
        <dbReference type="Proteomes" id="UP000198994"/>
    </source>
</evidence>
<organism evidence="2 3">
    <name type="scientific">Salipiger thiooxidans</name>
    <dbReference type="NCBI Taxonomy" id="282683"/>
    <lineage>
        <taxon>Bacteria</taxon>
        <taxon>Pseudomonadati</taxon>
        <taxon>Pseudomonadota</taxon>
        <taxon>Alphaproteobacteria</taxon>
        <taxon>Rhodobacterales</taxon>
        <taxon>Roseobacteraceae</taxon>
        <taxon>Salipiger</taxon>
    </lineage>
</organism>
<name>A0A1G7AMH6_9RHOB</name>
<evidence type="ECO:0000313" key="2">
    <source>
        <dbReference type="EMBL" id="SDE16059.1"/>
    </source>
</evidence>
<sequence>MTRFQEDLKGTPPHESFAAADLRKLDRAAILVFAVLLVLGALVGVDAVSTTRDSLESPIEAQAIELH</sequence>
<keyword evidence="3" id="KW-1185">Reference proteome</keyword>
<dbReference type="RefSeq" id="WP_008885243.1">
    <property type="nucleotide sequence ID" value="NZ_FNAV01000001.1"/>
</dbReference>
<evidence type="ECO:0000256" key="1">
    <source>
        <dbReference type="SAM" id="Phobius"/>
    </source>
</evidence>
<keyword evidence="1" id="KW-0472">Membrane</keyword>
<protein>
    <submittedName>
        <fullName evidence="2">Uncharacterized protein</fullName>
    </submittedName>
</protein>
<feature type="transmembrane region" description="Helical" evidence="1">
    <location>
        <begin position="28"/>
        <end position="48"/>
    </location>
</feature>